<comment type="caution">
    <text evidence="11">The sequence shown here is derived from an EMBL/GenBank/DDBJ whole genome shotgun (WGS) entry which is preliminary data.</text>
</comment>
<accession>A0A852ZWI6</accession>
<evidence type="ECO:0000256" key="3">
    <source>
        <dbReference type="ARBA" id="ARBA00022475"/>
    </source>
</evidence>
<feature type="region of interest" description="Disordered" evidence="9">
    <location>
        <begin position="308"/>
        <end position="331"/>
    </location>
</feature>
<evidence type="ECO:0000256" key="7">
    <source>
        <dbReference type="ARBA" id="ARBA00023136"/>
    </source>
</evidence>
<evidence type="ECO:0000256" key="1">
    <source>
        <dbReference type="ARBA" id="ARBA00004651"/>
    </source>
</evidence>
<dbReference type="NCBIfam" id="TIGR01726">
    <property type="entry name" value="HEQRo_perm_3TM"/>
    <property type="match status" value="1"/>
</dbReference>
<dbReference type="CDD" id="cd06261">
    <property type="entry name" value="TM_PBP2"/>
    <property type="match status" value="1"/>
</dbReference>
<evidence type="ECO:0000256" key="5">
    <source>
        <dbReference type="ARBA" id="ARBA00022970"/>
    </source>
</evidence>
<protein>
    <submittedName>
        <fullName evidence="11">Polar amino acid transport system permease protein</fullName>
    </submittedName>
</protein>
<dbReference type="EMBL" id="JACBZD010000001">
    <property type="protein sequence ID" value="NYI06325.1"/>
    <property type="molecule type" value="Genomic_DNA"/>
</dbReference>
<dbReference type="RefSeq" id="WP_376773955.1">
    <property type="nucleotide sequence ID" value="NZ_JACBZD010000001.1"/>
</dbReference>
<feature type="transmembrane region" description="Helical" evidence="8">
    <location>
        <begin position="257"/>
        <end position="284"/>
    </location>
</feature>
<evidence type="ECO:0000313" key="12">
    <source>
        <dbReference type="Proteomes" id="UP000567795"/>
    </source>
</evidence>
<comment type="similarity">
    <text evidence="8">Belongs to the binding-protein-dependent transport system permease family.</text>
</comment>
<evidence type="ECO:0000256" key="9">
    <source>
        <dbReference type="SAM" id="MobiDB-lite"/>
    </source>
</evidence>
<keyword evidence="4 8" id="KW-0812">Transmembrane</keyword>
<evidence type="ECO:0000259" key="10">
    <source>
        <dbReference type="PROSITE" id="PS50928"/>
    </source>
</evidence>
<dbReference type="FunFam" id="1.10.3720.10:FF:000006">
    <property type="entry name" value="Glutamate/aspartate ABC transporter, permease protein GltK"/>
    <property type="match status" value="1"/>
</dbReference>
<evidence type="ECO:0000256" key="2">
    <source>
        <dbReference type="ARBA" id="ARBA00022448"/>
    </source>
</evidence>
<dbReference type="PANTHER" id="PTHR30614:SF0">
    <property type="entry name" value="L-CYSTINE TRANSPORT SYSTEM PERMEASE PROTEIN TCYL"/>
    <property type="match status" value="1"/>
</dbReference>
<comment type="subcellular location">
    <subcellularLocation>
        <location evidence="1 8">Cell membrane</location>
        <topology evidence="1 8">Multi-pass membrane protein</topology>
    </subcellularLocation>
</comment>
<keyword evidence="3" id="KW-1003">Cell membrane</keyword>
<feature type="transmembrane region" description="Helical" evidence="8">
    <location>
        <begin position="116"/>
        <end position="138"/>
    </location>
</feature>
<name>A0A852ZWI6_9ACTN</name>
<keyword evidence="6 8" id="KW-1133">Transmembrane helix</keyword>
<proteinExistence type="inferred from homology"/>
<dbReference type="InterPro" id="IPR010065">
    <property type="entry name" value="AA_ABC_transptr_permease_3TM"/>
</dbReference>
<evidence type="ECO:0000256" key="4">
    <source>
        <dbReference type="ARBA" id="ARBA00022692"/>
    </source>
</evidence>
<gene>
    <name evidence="11" type="ORF">FHU37_003268</name>
</gene>
<feature type="transmembrane region" description="Helical" evidence="8">
    <location>
        <begin position="158"/>
        <end position="178"/>
    </location>
</feature>
<feature type="transmembrane region" description="Helical" evidence="8">
    <location>
        <begin position="84"/>
        <end position="104"/>
    </location>
</feature>
<dbReference type="Proteomes" id="UP000567795">
    <property type="component" value="Unassembled WGS sequence"/>
</dbReference>
<dbReference type="AlphaFoldDB" id="A0A852ZWI6"/>
<evidence type="ECO:0000256" key="8">
    <source>
        <dbReference type="RuleBase" id="RU363032"/>
    </source>
</evidence>
<dbReference type="InterPro" id="IPR035906">
    <property type="entry name" value="MetI-like_sf"/>
</dbReference>
<dbReference type="PANTHER" id="PTHR30614">
    <property type="entry name" value="MEMBRANE COMPONENT OF AMINO ACID ABC TRANSPORTER"/>
    <property type="match status" value="1"/>
</dbReference>
<keyword evidence="7 8" id="KW-0472">Membrane</keyword>
<evidence type="ECO:0000313" key="11">
    <source>
        <dbReference type="EMBL" id="NYI06325.1"/>
    </source>
</evidence>
<feature type="compositionally biased region" description="Basic and acidic residues" evidence="9">
    <location>
        <begin position="321"/>
        <end position="331"/>
    </location>
</feature>
<dbReference type="InterPro" id="IPR000515">
    <property type="entry name" value="MetI-like"/>
</dbReference>
<keyword evidence="2 8" id="KW-0813">Transport</keyword>
<feature type="domain" description="ABC transmembrane type-1" evidence="10">
    <location>
        <begin position="80"/>
        <end position="281"/>
    </location>
</feature>
<dbReference type="Pfam" id="PF00528">
    <property type="entry name" value="BPD_transp_1"/>
    <property type="match status" value="1"/>
</dbReference>
<dbReference type="SUPFAM" id="SSF161098">
    <property type="entry name" value="MetI-like"/>
    <property type="match status" value="1"/>
</dbReference>
<dbReference type="InterPro" id="IPR043429">
    <property type="entry name" value="ArtM/GltK/GlnP/TcyL/YhdX-like"/>
</dbReference>
<dbReference type="Gene3D" id="1.10.3720.10">
    <property type="entry name" value="MetI-like"/>
    <property type="match status" value="1"/>
</dbReference>
<dbReference type="GO" id="GO:0043190">
    <property type="term" value="C:ATP-binding cassette (ABC) transporter complex"/>
    <property type="evidence" value="ECO:0007669"/>
    <property type="project" value="InterPro"/>
</dbReference>
<feature type="transmembrane region" description="Helical" evidence="8">
    <location>
        <begin position="40"/>
        <end position="58"/>
    </location>
</feature>
<keyword evidence="5" id="KW-0029">Amino-acid transport</keyword>
<sequence>MTTPSPSLRKPEPGGGTAAAVAGAPGTPIKAVPVRHWGRWISAVAVLVLLGLLVRAFWRAQIDWAIIPEYLTTDTIISGAGNTLLITVASMALGVVLGVLFAVMRMSRNPVMAAVAWGYIWFFRGTPVLVQLLLWYNLGLVFQTFTIPGVYSTPMSQFMTPFLAALLGLGINEGAYMAEIVRAGIQSVDHGQTEAAQALGMSARRTMWRIVLPQAMRVIVPPTGNEFINLLKTSSLATYVVYPELMRRSQDIYNNNLAVMELLIVASFWYLVLTSVFSVLQYFLERRFARGTSVGGTAPGLLARIGRDLRGHRPAPPVAEKSSERLGHEKT</sequence>
<keyword evidence="12" id="KW-1185">Reference proteome</keyword>
<organism evidence="11 12">
    <name type="scientific">Allostreptomyces psammosilenae</name>
    <dbReference type="NCBI Taxonomy" id="1892865"/>
    <lineage>
        <taxon>Bacteria</taxon>
        <taxon>Bacillati</taxon>
        <taxon>Actinomycetota</taxon>
        <taxon>Actinomycetes</taxon>
        <taxon>Kitasatosporales</taxon>
        <taxon>Streptomycetaceae</taxon>
        <taxon>Allostreptomyces</taxon>
    </lineage>
</organism>
<dbReference type="GO" id="GO:0006865">
    <property type="term" value="P:amino acid transport"/>
    <property type="evidence" value="ECO:0007669"/>
    <property type="project" value="UniProtKB-KW"/>
</dbReference>
<reference evidence="11 12" key="1">
    <citation type="submission" date="2020-07" db="EMBL/GenBank/DDBJ databases">
        <title>Sequencing the genomes of 1000 actinobacteria strains.</title>
        <authorList>
            <person name="Klenk H.-P."/>
        </authorList>
    </citation>
    <scope>NUCLEOTIDE SEQUENCE [LARGE SCALE GENOMIC DNA]</scope>
    <source>
        <strain evidence="11 12">DSM 42178</strain>
    </source>
</reference>
<evidence type="ECO:0000256" key="6">
    <source>
        <dbReference type="ARBA" id="ARBA00022989"/>
    </source>
</evidence>
<dbReference type="PROSITE" id="PS50928">
    <property type="entry name" value="ABC_TM1"/>
    <property type="match status" value="1"/>
</dbReference>
<dbReference type="GO" id="GO:0022857">
    <property type="term" value="F:transmembrane transporter activity"/>
    <property type="evidence" value="ECO:0007669"/>
    <property type="project" value="InterPro"/>
</dbReference>